<accession>A0A814ZF16</accession>
<evidence type="ECO:0000256" key="1">
    <source>
        <dbReference type="SAM" id="MobiDB-lite"/>
    </source>
</evidence>
<evidence type="ECO:0000313" key="3">
    <source>
        <dbReference type="EMBL" id="CAF1241066.1"/>
    </source>
</evidence>
<dbReference type="Gene3D" id="2.60.120.10">
    <property type="entry name" value="Jelly Rolls"/>
    <property type="match status" value="1"/>
</dbReference>
<evidence type="ECO:0000313" key="4">
    <source>
        <dbReference type="Proteomes" id="UP000663828"/>
    </source>
</evidence>
<dbReference type="SUPFAM" id="SSF51182">
    <property type="entry name" value="RmlC-like cupins"/>
    <property type="match status" value="1"/>
</dbReference>
<dbReference type="InterPro" id="IPR014710">
    <property type="entry name" value="RmlC-like_jellyroll"/>
</dbReference>
<sequence>MKIDTFFVRDDGKFFPNNNQLPVIVYRQVFDSRSVSASNWEQLFKRNNFGQSWRDGIFTFHHYHSTAHEALGCYAGHVQVRLGGDDEQVRKDVELNAGDCILIPTGVAHKNIGQDSEFAVVGAYDLDGRSYDMNYGKDAEERRKAEDNMKKDPGFTLSSLFS</sequence>
<organism evidence="3 4">
    <name type="scientific">Adineta ricciae</name>
    <name type="common">Rotifer</name>
    <dbReference type="NCBI Taxonomy" id="249248"/>
    <lineage>
        <taxon>Eukaryota</taxon>
        <taxon>Metazoa</taxon>
        <taxon>Spiralia</taxon>
        <taxon>Gnathifera</taxon>
        <taxon>Rotifera</taxon>
        <taxon>Eurotatoria</taxon>
        <taxon>Bdelloidea</taxon>
        <taxon>Adinetida</taxon>
        <taxon>Adinetidae</taxon>
        <taxon>Adineta</taxon>
    </lineage>
</organism>
<dbReference type="InterPro" id="IPR047121">
    <property type="entry name" value="YjiB-like"/>
</dbReference>
<dbReference type="PANTHER" id="PTHR36448">
    <property type="entry name" value="BLR7373 PROTEIN"/>
    <property type="match status" value="1"/>
</dbReference>
<dbReference type="CDD" id="cd02219">
    <property type="entry name" value="cupin_YjlB-like"/>
    <property type="match status" value="1"/>
</dbReference>
<keyword evidence="4" id="KW-1185">Reference proteome</keyword>
<dbReference type="InterPro" id="IPR006045">
    <property type="entry name" value="Cupin_1"/>
</dbReference>
<comment type="caution">
    <text evidence="3">The sequence shown here is derived from an EMBL/GenBank/DDBJ whole genome shotgun (WGS) entry which is preliminary data.</text>
</comment>
<dbReference type="Proteomes" id="UP000663828">
    <property type="component" value="Unassembled WGS sequence"/>
</dbReference>
<protein>
    <recommendedName>
        <fullName evidence="2">Cupin type-1 domain-containing protein</fullName>
    </recommendedName>
</protein>
<feature type="domain" description="Cupin type-1" evidence="2">
    <location>
        <begin position="62"/>
        <end position="122"/>
    </location>
</feature>
<dbReference type="Pfam" id="PF00190">
    <property type="entry name" value="Cupin_1"/>
    <property type="match status" value="1"/>
</dbReference>
<dbReference type="PANTHER" id="PTHR36448:SF2">
    <property type="entry name" value="CUPIN TYPE-1 DOMAIN-CONTAINING PROTEIN"/>
    <property type="match status" value="1"/>
</dbReference>
<proteinExistence type="predicted"/>
<evidence type="ECO:0000259" key="2">
    <source>
        <dbReference type="Pfam" id="PF00190"/>
    </source>
</evidence>
<reference evidence="3" key="1">
    <citation type="submission" date="2021-02" db="EMBL/GenBank/DDBJ databases">
        <authorList>
            <person name="Nowell W R."/>
        </authorList>
    </citation>
    <scope>NUCLEOTIDE SEQUENCE</scope>
</reference>
<dbReference type="PIRSF" id="PIRSF019307">
    <property type="entry name" value="UCP019307"/>
    <property type="match status" value="1"/>
</dbReference>
<gene>
    <name evidence="3" type="ORF">XAT740_LOCUS25740</name>
</gene>
<dbReference type="InterPro" id="IPR011051">
    <property type="entry name" value="RmlC_Cupin_sf"/>
</dbReference>
<feature type="compositionally biased region" description="Basic and acidic residues" evidence="1">
    <location>
        <begin position="139"/>
        <end position="153"/>
    </location>
</feature>
<dbReference type="InterPro" id="IPR014500">
    <property type="entry name" value="UCP019307_cupin"/>
</dbReference>
<dbReference type="EMBL" id="CAJNOR010002056">
    <property type="protein sequence ID" value="CAF1241066.1"/>
    <property type="molecule type" value="Genomic_DNA"/>
</dbReference>
<dbReference type="AlphaFoldDB" id="A0A814ZF16"/>
<feature type="region of interest" description="Disordered" evidence="1">
    <location>
        <begin position="139"/>
        <end position="162"/>
    </location>
</feature>
<name>A0A814ZF16_ADIRI</name>